<dbReference type="EMBL" id="JAWDJX010000181">
    <property type="protein sequence ID" value="KAK3045630.1"/>
    <property type="molecule type" value="Genomic_DNA"/>
</dbReference>
<evidence type="ECO:0000313" key="2">
    <source>
        <dbReference type="EMBL" id="KAK3045630.1"/>
    </source>
</evidence>
<feature type="compositionally biased region" description="Polar residues" evidence="1">
    <location>
        <begin position="341"/>
        <end position="350"/>
    </location>
</feature>
<organism evidence="2 3">
    <name type="scientific">Extremus antarcticus</name>
    <dbReference type="NCBI Taxonomy" id="702011"/>
    <lineage>
        <taxon>Eukaryota</taxon>
        <taxon>Fungi</taxon>
        <taxon>Dikarya</taxon>
        <taxon>Ascomycota</taxon>
        <taxon>Pezizomycotina</taxon>
        <taxon>Dothideomycetes</taxon>
        <taxon>Dothideomycetidae</taxon>
        <taxon>Mycosphaerellales</taxon>
        <taxon>Extremaceae</taxon>
        <taxon>Extremus</taxon>
    </lineage>
</organism>
<evidence type="ECO:0000256" key="1">
    <source>
        <dbReference type="SAM" id="MobiDB-lite"/>
    </source>
</evidence>
<keyword evidence="3" id="KW-1185">Reference proteome</keyword>
<gene>
    <name evidence="2" type="ORF">LTR09_012806</name>
</gene>
<evidence type="ECO:0000313" key="3">
    <source>
        <dbReference type="Proteomes" id="UP001271007"/>
    </source>
</evidence>
<dbReference type="AlphaFoldDB" id="A0AAJ0D992"/>
<sequence length="391" mass="44532">MAITDNKLVANDVATVLDVLTRTVMNPANHPTGPTEAVLNYLRVWFPIPETLLRGMAQYHLWLSGSRAAEFHVPGSCRETSDFDFYTHYDAQCIGGSMRLLQDQGVIWDDPFDVLRTLLDAQRPTVMSISRDKLYRMVYMPTNSSHAKDIVTLLPTLRDYLQEGGSRSVSIGEQGILNIGPERRTHGEYGHSISIVTGHTTFHERKKVQLIFAKNRTPLDHIMAFYGSHVQCAITAYGTFHLYYQKATDRGSYIWPNNSQHPDSVRAAMQKYKERGWQFDSKAGNTDRTVFRSLANAPVDGSRSEMFNIPLPLPREVERERRDALQHLVWREGGGRTEALTSRRNTNTARCEQESDAGEREEWAKNCDMIRRYHLGRIAGSEVHPDRIPLL</sequence>
<name>A0AAJ0D992_9PEZI</name>
<reference evidence="2" key="1">
    <citation type="submission" date="2023-04" db="EMBL/GenBank/DDBJ databases">
        <title>Black Yeasts Isolated from many extreme environments.</title>
        <authorList>
            <person name="Coleine C."/>
            <person name="Stajich J.E."/>
            <person name="Selbmann L."/>
        </authorList>
    </citation>
    <scope>NUCLEOTIDE SEQUENCE</scope>
    <source>
        <strain evidence="2">CCFEE 5312</strain>
    </source>
</reference>
<comment type="caution">
    <text evidence="2">The sequence shown here is derived from an EMBL/GenBank/DDBJ whole genome shotgun (WGS) entry which is preliminary data.</text>
</comment>
<proteinExistence type="predicted"/>
<feature type="region of interest" description="Disordered" evidence="1">
    <location>
        <begin position="341"/>
        <end position="360"/>
    </location>
</feature>
<accession>A0AAJ0D992</accession>
<protein>
    <submittedName>
        <fullName evidence="2">Uncharacterized protein</fullName>
    </submittedName>
</protein>
<dbReference type="Proteomes" id="UP001271007">
    <property type="component" value="Unassembled WGS sequence"/>
</dbReference>
<feature type="compositionally biased region" description="Basic and acidic residues" evidence="1">
    <location>
        <begin position="351"/>
        <end position="360"/>
    </location>
</feature>